<dbReference type="NCBIfam" id="TIGR00639">
    <property type="entry name" value="PurN"/>
    <property type="match status" value="1"/>
</dbReference>
<feature type="binding site" evidence="6">
    <location>
        <begin position="97"/>
        <end position="100"/>
    </location>
    <ligand>
        <name>(6R)-10-formyltetrahydrofolate</name>
        <dbReference type="ChEBI" id="CHEBI:195366"/>
    </ligand>
</feature>
<organism evidence="8 9">
    <name type="scientific">gamma proteobacterium HTCC2207</name>
    <dbReference type="NCBI Taxonomy" id="314287"/>
    <lineage>
        <taxon>Bacteria</taxon>
        <taxon>Pseudomonadati</taxon>
        <taxon>Pseudomonadota</taxon>
        <taxon>Gammaproteobacteria</taxon>
        <taxon>Cellvibrionales</taxon>
        <taxon>Porticoccaceae</taxon>
        <taxon>SAR92 clade</taxon>
    </lineage>
</organism>
<feature type="binding site" evidence="6">
    <location>
        <position position="114"/>
    </location>
    <ligand>
        <name>(6R)-10-formyltetrahydrofolate</name>
        <dbReference type="ChEBI" id="CHEBI:195366"/>
    </ligand>
</feature>
<evidence type="ECO:0000256" key="6">
    <source>
        <dbReference type="HAMAP-Rule" id="MF_01930"/>
    </source>
</evidence>
<dbReference type="PROSITE" id="PS00373">
    <property type="entry name" value="GART"/>
    <property type="match status" value="1"/>
</dbReference>
<dbReference type="HOGENOM" id="CLU_038395_1_1_6"/>
<dbReference type="Pfam" id="PF00551">
    <property type="entry name" value="Formyl_trans_N"/>
    <property type="match status" value="1"/>
</dbReference>
<comment type="catalytic activity">
    <reaction evidence="5 6">
        <text>N(1)-(5-phospho-beta-D-ribosyl)glycinamide + (6R)-10-formyltetrahydrofolate = N(2)-formyl-N(1)-(5-phospho-beta-D-ribosyl)glycinamide + (6S)-5,6,7,8-tetrahydrofolate + H(+)</text>
        <dbReference type="Rhea" id="RHEA:15053"/>
        <dbReference type="ChEBI" id="CHEBI:15378"/>
        <dbReference type="ChEBI" id="CHEBI:57453"/>
        <dbReference type="ChEBI" id="CHEBI:143788"/>
        <dbReference type="ChEBI" id="CHEBI:147286"/>
        <dbReference type="ChEBI" id="CHEBI:195366"/>
        <dbReference type="EC" id="2.1.2.2"/>
    </reaction>
</comment>
<feature type="binding site" evidence="6">
    <location>
        <begin position="19"/>
        <end position="21"/>
    </location>
    <ligand>
        <name>N(1)-(5-phospho-beta-D-ribosyl)glycinamide</name>
        <dbReference type="ChEBI" id="CHEBI:143788"/>
    </ligand>
</feature>
<dbReference type="SUPFAM" id="SSF53328">
    <property type="entry name" value="Formyltransferase"/>
    <property type="match status" value="1"/>
</dbReference>
<gene>
    <name evidence="6" type="primary">purN</name>
    <name evidence="8" type="ORF">GB2207_07272</name>
</gene>
<feature type="site" description="Raises pKa of active site His" evidence="6">
    <location>
        <position position="152"/>
    </location>
</feature>
<dbReference type="InterPro" id="IPR002376">
    <property type="entry name" value="Formyl_transf_N"/>
</dbReference>
<comment type="caution">
    <text evidence="8">The sequence shown here is derived from an EMBL/GenBank/DDBJ whole genome shotgun (WGS) entry which is preliminary data.</text>
</comment>
<dbReference type="GO" id="GO:0006189">
    <property type="term" value="P:'de novo' IMP biosynthetic process"/>
    <property type="evidence" value="ECO:0007669"/>
    <property type="project" value="UniProtKB-UniRule"/>
</dbReference>
<protein>
    <recommendedName>
        <fullName evidence="6">Phosphoribosylglycinamide formyltransferase</fullName>
        <ecNumber evidence="6">2.1.2.2</ecNumber>
    </recommendedName>
    <alternativeName>
        <fullName evidence="6">5'-phosphoribosylglycinamide transformylase</fullName>
    </alternativeName>
    <alternativeName>
        <fullName evidence="6">GAR transformylase</fullName>
        <shortName evidence="6">GART</shortName>
    </alternativeName>
</protein>
<dbReference type="Gene3D" id="3.40.50.170">
    <property type="entry name" value="Formyl transferase, N-terminal domain"/>
    <property type="match status" value="1"/>
</dbReference>
<dbReference type="InterPro" id="IPR001555">
    <property type="entry name" value="GART_AS"/>
</dbReference>
<dbReference type="GO" id="GO:0004644">
    <property type="term" value="F:phosphoribosylglycinamide formyltransferase activity"/>
    <property type="evidence" value="ECO:0007669"/>
    <property type="project" value="UniProtKB-UniRule"/>
</dbReference>
<dbReference type="EC" id="2.1.2.2" evidence="6"/>
<dbReference type="Proteomes" id="UP000005555">
    <property type="component" value="Unassembled WGS sequence"/>
</dbReference>
<dbReference type="HAMAP" id="MF_01930">
    <property type="entry name" value="PurN"/>
    <property type="match status" value="1"/>
</dbReference>
<comment type="similarity">
    <text evidence="4 6">Belongs to the GART family.</text>
</comment>
<feature type="active site" description="Proton donor" evidence="6">
    <location>
        <position position="116"/>
    </location>
</feature>
<proteinExistence type="inferred from homology"/>
<comment type="pathway">
    <text evidence="1 6">Purine metabolism; IMP biosynthesis via de novo pathway; N(2)-formyl-N(1)-(5-phospho-D-ribosyl)glycinamide from N(1)-(5-phospho-D-ribosyl)glycinamide (10-formyl THF route): step 1/1.</text>
</comment>
<feature type="binding site" evidence="6">
    <location>
        <position position="72"/>
    </location>
    <ligand>
        <name>(6R)-10-formyltetrahydrofolate</name>
        <dbReference type="ChEBI" id="CHEBI:195366"/>
    </ligand>
</feature>
<evidence type="ECO:0000313" key="8">
    <source>
        <dbReference type="EMBL" id="EAS45979.1"/>
    </source>
</evidence>
<dbReference type="AlphaFoldDB" id="Q1YP67"/>
<evidence type="ECO:0000256" key="2">
    <source>
        <dbReference type="ARBA" id="ARBA00022679"/>
    </source>
</evidence>
<dbReference type="PANTHER" id="PTHR43369">
    <property type="entry name" value="PHOSPHORIBOSYLGLYCINAMIDE FORMYLTRANSFERASE"/>
    <property type="match status" value="1"/>
</dbReference>
<name>Q1YP67_9GAMM</name>
<keyword evidence="2 6" id="KW-0808">Transferase</keyword>
<dbReference type="CDD" id="cd08645">
    <property type="entry name" value="FMT_core_GART"/>
    <property type="match status" value="1"/>
</dbReference>
<sequence>MTDLSKGKRRIVVLISGGGSNLQSFIDGCADESLNGDVVAVISNKAGVKGLERAAKAAIPNITLDHNSFDTRAEFDLALADVIDSFSPDLIVLAGFMRILTPQFVNRFLGRLINIHPSLLPKYPGLHTHQRAIDAGDSEGGATVHFVTAELDGGPGIVQAKVELLKNDTAEDLASRVLAYEHQIYPLAAQWFCEGRLELREGQVVLDNELLPQGGVCVEIEERSQSH</sequence>
<dbReference type="UniPathway" id="UPA00074">
    <property type="reaction ID" value="UER00126"/>
</dbReference>
<dbReference type="OrthoDB" id="9806170at2"/>
<feature type="domain" description="Formyl transferase N-terminal" evidence="7">
    <location>
        <begin position="10"/>
        <end position="188"/>
    </location>
</feature>
<dbReference type="InterPro" id="IPR004607">
    <property type="entry name" value="GART"/>
</dbReference>
<accession>Q1YP67</accession>
<dbReference type="InterPro" id="IPR036477">
    <property type="entry name" value="Formyl_transf_N_sf"/>
</dbReference>
<dbReference type="GO" id="GO:0005829">
    <property type="term" value="C:cytosol"/>
    <property type="evidence" value="ECO:0007669"/>
    <property type="project" value="TreeGrafter"/>
</dbReference>
<evidence type="ECO:0000313" key="9">
    <source>
        <dbReference type="Proteomes" id="UP000005555"/>
    </source>
</evidence>
<evidence type="ECO:0000256" key="5">
    <source>
        <dbReference type="ARBA" id="ARBA00047664"/>
    </source>
</evidence>
<comment type="function">
    <text evidence="6">Catalyzes the transfer of a formyl group from 10-formyltetrahydrofolate to 5-phospho-ribosyl-glycinamide (GAR), producing 5-phospho-ribosyl-N-formylglycinamide (FGAR) and tetrahydrofolate.</text>
</comment>
<evidence type="ECO:0000256" key="4">
    <source>
        <dbReference type="ARBA" id="ARBA00038440"/>
    </source>
</evidence>
<evidence type="ECO:0000256" key="1">
    <source>
        <dbReference type="ARBA" id="ARBA00005054"/>
    </source>
</evidence>
<dbReference type="STRING" id="314287.GB2207_07272"/>
<evidence type="ECO:0000256" key="3">
    <source>
        <dbReference type="ARBA" id="ARBA00022755"/>
    </source>
</evidence>
<keyword evidence="9" id="KW-1185">Reference proteome</keyword>
<dbReference type="EMBL" id="AAPI01000012">
    <property type="protein sequence ID" value="EAS45979.1"/>
    <property type="molecule type" value="Genomic_DNA"/>
</dbReference>
<keyword evidence="3 6" id="KW-0658">Purine biosynthesis</keyword>
<evidence type="ECO:0000259" key="7">
    <source>
        <dbReference type="Pfam" id="PF00551"/>
    </source>
</evidence>
<dbReference type="eggNOG" id="COG0299">
    <property type="taxonomic scope" value="Bacteria"/>
</dbReference>
<reference evidence="8 9" key="1">
    <citation type="submission" date="2006-03" db="EMBL/GenBank/DDBJ databases">
        <authorList>
            <person name="Giovannoni S.J."/>
            <person name="Cho J.-C."/>
            <person name="Ferriera S."/>
            <person name="Johnson J."/>
            <person name="Kravitz S."/>
            <person name="Halpern A."/>
            <person name="Remington K."/>
            <person name="Beeson K."/>
            <person name="Tran B."/>
            <person name="Rogers Y.-H."/>
            <person name="Friedman R."/>
            <person name="Venter J.C."/>
        </authorList>
    </citation>
    <scope>NUCLEOTIDE SEQUENCE [LARGE SCALE GENOMIC DNA]</scope>
    <source>
        <strain evidence="8 9">HTCC2207</strain>
    </source>
</reference>
<dbReference type="PANTHER" id="PTHR43369:SF2">
    <property type="entry name" value="PHOSPHORIBOSYLGLYCINAMIDE FORMYLTRANSFERASE"/>
    <property type="match status" value="1"/>
</dbReference>